<dbReference type="GO" id="GO:0006285">
    <property type="term" value="P:base-excision repair, AP site formation"/>
    <property type="evidence" value="ECO:0007669"/>
    <property type="project" value="TreeGrafter"/>
</dbReference>
<dbReference type="OrthoDB" id="9800977at2"/>
<organism evidence="12 13">
    <name type="scientific">Jeotgalibaca ciconiae</name>
    <dbReference type="NCBI Taxonomy" id="2496265"/>
    <lineage>
        <taxon>Bacteria</taxon>
        <taxon>Bacillati</taxon>
        <taxon>Bacillota</taxon>
        <taxon>Bacilli</taxon>
        <taxon>Lactobacillales</taxon>
        <taxon>Carnobacteriaceae</taxon>
        <taxon>Jeotgalibaca</taxon>
    </lineage>
</organism>
<keyword evidence="12" id="KW-0255">Endonuclease</keyword>
<dbReference type="GO" id="GO:0140078">
    <property type="term" value="F:class I DNA-(apurinic or apyrimidinic site) endonuclease activity"/>
    <property type="evidence" value="ECO:0007669"/>
    <property type="project" value="UniProtKB-EC"/>
</dbReference>
<evidence type="ECO:0000256" key="10">
    <source>
        <dbReference type="HAMAP-Rule" id="MF_00942"/>
    </source>
</evidence>
<dbReference type="Gene3D" id="1.10.1670.10">
    <property type="entry name" value="Helix-hairpin-Helix base-excision DNA repair enzymes (C-terminal)"/>
    <property type="match status" value="1"/>
</dbReference>
<keyword evidence="10" id="KW-0456">Lyase</keyword>
<comment type="similarity">
    <text evidence="1 10">Belongs to the Nth/MutY family.</text>
</comment>
<evidence type="ECO:0000313" key="12">
    <source>
        <dbReference type="EMBL" id="AZP05397.1"/>
    </source>
</evidence>
<feature type="domain" description="HhH-GPD" evidence="11">
    <location>
        <begin position="39"/>
        <end position="187"/>
    </location>
</feature>
<dbReference type="CDD" id="cd00056">
    <property type="entry name" value="ENDO3c"/>
    <property type="match status" value="1"/>
</dbReference>
<keyword evidence="13" id="KW-1185">Reference proteome</keyword>
<evidence type="ECO:0000256" key="6">
    <source>
        <dbReference type="ARBA" id="ARBA00023004"/>
    </source>
</evidence>
<keyword evidence="12" id="KW-0540">Nuclease</keyword>
<evidence type="ECO:0000256" key="4">
    <source>
        <dbReference type="ARBA" id="ARBA00022763"/>
    </source>
</evidence>
<keyword evidence="4 10" id="KW-0227">DNA damage</keyword>
<dbReference type="EMBL" id="CP034465">
    <property type="protein sequence ID" value="AZP05397.1"/>
    <property type="molecule type" value="Genomic_DNA"/>
</dbReference>
<dbReference type="Pfam" id="PF00730">
    <property type="entry name" value="HhH-GPD"/>
    <property type="match status" value="1"/>
</dbReference>
<reference evidence="13" key="1">
    <citation type="submission" date="2018-12" db="EMBL/GenBank/DDBJ databases">
        <title>Complete genome sequencing of Jeotgalibaca sp. H21T32.</title>
        <authorList>
            <person name="Bae J.-W."/>
            <person name="Lee S.-Y."/>
        </authorList>
    </citation>
    <scope>NUCLEOTIDE SEQUENCE [LARGE SCALE GENOMIC DNA]</scope>
    <source>
        <strain evidence="13">H21T32</strain>
    </source>
</reference>
<keyword evidence="10" id="KW-0238">DNA-binding</keyword>
<keyword evidence="9 10" id="KW-0326">Glycosidase</keyword>
<evidence type="ECO:0000256" key="7">
    <source>
        <dbReference type="ARBA" id="ARBA00023014"/>
    </source>
</evidence>
<proteinExistence type="inferred from homology"/>
<dbReference type="PIRSF" id="PIRSF001435">
    <property type="entry name" value="Nth"/>
    <property type="match status" value="1"/>
</dbReference>
<dbReference type="SMART" id="SM00478">
    <property type="entry name" value="ENDO3c"/>
    <property type="match status" value="1"/>
</dbReference>
<dbReference type="GO" id="GO:0046872">
    <property type="term" value="F:metal ion binding"/>
    <property type="evidence" value="ECO:0007669"/>
    <property type="project" value="UniProtKB-KW"/>
</dbReference>
<dbReference type="PROSITE" id="PS01155">
    <property type="entry name" value="ENDONUCLEASE_III_2"/>
    <property type="match status" value="1"/>
</dbReference>
<keyword evidence="8 10" id="KW-0234">DNA repair</keyword>
<dbReference type="Gene3D" id="1.10.340.30">
    <property type="entry name" value="Hypothetical protein, domain 2"/>
    <property type="match status" value="1"/>
</dbReference>
<evidence type="ECO:0000256" key="3">
    <source>
        <dbReference type="ARBA" id="ARBA00022723"/>
    </source>
</evidence>
<dbReference type="NCBIfam" id="TIGR01083">
    <property type="entry name" value="nth"/>
    <property type="match status" value="1"/>
</dbReference>
<evidence type="ECO:0000256" key="5">
    <source>
        <dbReference type="ARBA" id="ARBA00022801"/>
    </source>
</evidence>
<evidence type="ECO:0000256" key="9">
    <source>
        <dbReference type="ARBA" id="ARBA00023295"/>
    </source>
</evidence>
<evidence type="ECO:0000256" key="1">
    <source>
        <dbReference type="ARBA" id="ARBA00008343"/>
    </source>
</evidence>
<dbReference type="GO" id="GO:0003677">
    <property type="term" value="F:DNA binding"/>
    <property type="evidence" value="ECO:0007669"/>
    <property type="project" value="UniProtKB-UniRule"/>
</dbReference>
<dbReference type="HAMAP" id="MF_00942">
    <property type="entry name" value="Nth"/>
    <property type="match status" value="1"/>
</dbReference>
<keyword evidence="3" id="KW-0479">Metal-binding</keyword>
<accession>A0A3Q9BLR9</accession>
<sequence length="201" mass="22681">MLSKKRARDILEQIIALYPDAKTILKYTNNFELMIAVMLSAQTTDLAVNKVTGALFERFPNPEAFAASSPEEIEPYIRSIGLYRNKAKHIYQCSNQLIANFNGEVPNNRKDLESLAGVGRKTANVILSVGFDIPAFPVDTHVSRVCKHHDIVPQNATPLQIEKIVTDILPKELWNQAHHALIFFGRNICSPRNPKCDEYIH</sequence>
<keyword evidence="7" id="KW-0411">Iron-sulfur</keyword>
<comment type="function">
    <text evidence="10">DNA repair enzyme that has both DNA N-glycosylase activity and AP-lyase activity. The DNA N-glycosylase activity releases various damaged pyrimidines from DNA by cleaving the N-glycosidic bond, leaving an AP (apurinic/apyrimidinic) site. The AP-lyase activity cleaves the phosphodiester bond 3' to the AP site by a beta-elimination, leaving a 3'-terminal unsaturated sugar and a product with a terminal 5'-phosphate.</text>
</comment>
<dbReference type="InterPro" id="IPR005759">
    <property type="entry name" value="Nth"/>
</dbReference>
<comment type="catalytic activity">
    <reaction evidence="10">
        <text>2'-deoxyribonucleotide-(2'-deoxyribose 5'-phosphate)-2'-deoxyribonucleotide-DNA = a 3'-end 2'-deoxyribonucleotide-(2,3-dehydro-2,3-deoxyribose 5'-phosphate)-DNA + a 5'-end 5'-phospho-2'-deoxyribonucleoside-DNA + H(+)</text>
        <dbReference type="Rhea" id="RHEA:66592"/>
        <dbReference type="Rhea" id="RHEA-COMP:13180"/>
        <dbReference type="Rhea" id="RHEA-COMP:16897"/>
        <dbReference type="Rhea" id="RHEA-COMP:17067"/>
        <dbReference type="ChEBI" id="CHEBI:15378"/>
        <dbReference type="ChEBI" id="CHEBI:136412"/>
        <dbReference type="ChEBI" id="CHEBI:157695"/>
        <dbReference type="ChEBI" id="CHEBI:167181"/>
        <dbReference type="EC" id="4.2.99.18"/>
    </reaction>
</comment>
<keyword evidence="2" id="KW-0004">4Fe-4S</keyword>
<protein>
    <recommendedName>
        <fullName evidence="10">Endonuclease III</fullName>
        <ecNumber evidence="10">4.2.99.18</ecNumber>
    </recommendedName>
    <alternativeName>
        <fullName evidence="10">DNA-(apurinic or apyrimidinic site) lyase</fullName>
    </alternativeName>
</protein>
<name>A0A3Q9BLR9_9LACT</name>
<dbReference type="AlphaFoldDB" id="A0A3Q9BLR9"/>
<dbReference type="InterPro" id="IPR000445">
    <property type="entry name" value="HhH_motif"/>
</dbReference>
<dbReference type="RefSeq" id="WP_126111750.1">
    <property type="nucleotide sequence ID" value="NZ_CP034465.1"/>
</dbReference>
<dbReference type="PANTHER" id="PTHR10359:SF18">
    <property type="entry name" value="ENDONUCLEASE III"/>
    <property type="match status" value="1"/>
</dbReference>
<evidence type="ECO:0000256" key="8">
    <source>
        <dbReference type="ARBA" id="ARBA00023204"/>
    </source>
</evidence>
<dbReference type="GO" id="GO:0051539">
    <property type="term" value="F:4 iron, 4 sulfur cluster binding"/>
    <property type="evidence" value="ECO:0007669"/>
    <property type="project" value="UniProtKB-KW"/>
</dbReference>
<dbReference type="PANTHER" id="PTHR10359">
    <property type="entry name" value="A/G-SPECIFIC ADENINE GLYCOSYLASE/ENDONUCLEASE III"/>
    <property type="match status" value="1"/>
</dbReference>
<comment type="cofactor">
    <cofactor evidence="10">
        <name>[4Fe-4S] cluster</name>
        <dbReference type="ChEBI" id="CHEBI:49883"/>
    </cofactor>
    <text evidence="10">Binds 1 [4Fe-4S] cluster.</text>
</comment>
<evidence type="ECO:0000259" key="11">
    <source>
        <dbReference type="SMART" id="SM00478"/>
    </source>
</evidence>
<keyword evidence="5 10" id="KW-0378">Hydrolase</keyword>
<dbReference type="Pfam" id="PF00633">
    <property type="entry name" value="HHH"/>
    <property type="match status" value="1"/>
</dbReference>
<dbReference type="FunFam" id="1.10.340.30:FF:000001">
    <property type="entry name" value="Endonuclease III"/>
    <property type="match status" value="1"/>
</dbReference>
<dbReference type="InterPro" id="IPR003265">
    <property type="entry name" value="HhH-GPD_domain"/>
</dbReference>
<dbReference type="InterPro" id="IPR011257">
    <property type="entry name" value="DNA_glycosylase"/>
</dbReference>
<dbReference type="InterPro" id="IPR004036">
    <property type="entry name" value="Endonuclease-III-like_CS2"/>
</dbReference>
<comment type="caution">
    <text evidence="10">Lacks conserved residue(s) required for the propagation of feature annotation.</text>
</comment>
<dbReference type="InterPro" id="IPR023170">
    <property type="entry name" value="HhH_base_excis_C"/>
</dbReference>
<dbReference type="SUPFAM" id="SSF48150">
    <property type="entry name" value="DNA-glycosylase"/>
    <property type="match status" value="1"/>
</dbReference>
<dbReference type="Proteomes" id="UP000273326">
    <property type="component" value="Chromosome"/>
</dbReference>
<evidence type="ECO:0000313" key="13">
    <source>
        <dbReference type="Proteomes" id="UP000273326"/>
    </source>
</evidence>
<gene>
    <name evidence="10 12" type="primary">nth</name>
    <name evidence="12" type="ORF">EJN90_12500</name>
</gene>
<dbReference type="EC" id="4.2.99.18" evidence="10"/>
<evidence type="ECO:0000256" key="2">
    <source>
        <dbReference type="ARBA" id="ARBA00022485"/>
    </source>
</evidence>
<dbReference type="GO" id="GO:0019104">
    <property type="term" value="F:DNA N-glycosylase activity"/>
    <property type="evidence" value="ECO:0007669"/>
    <property type="project" value="UniProtKB-UniRule"/>
</dbReference>
<dbReference type="KEGG" id="jeh:EJN90_12500"/>
<keyword evidence="6" id="KW-0408">Iron</keyword>